<dbReference type="OrthoDB" id="2367514at2"/>
<dbReference type="InterPro" id="IPR009057">
    <property type="entry name" value="Homeodomain-like_sf"/>
</dbReference>
<evidence type="ECO:0000259" key="5">
    <source>
        <dbReference type="PROSITE" id="PS51464"/>
    </source>
</evidence>
<dbReference type="GO" id="GO:1901135">
    <property type="term" value="P:carbohydrate derivative metabolic process"/>
    <property type="evidence" value="ECO:0007669"/>
    <property type="project" value="InterPro"/>
</dbReference>
<dbReference type="PROSITE" id="PS51071">
    <property type="entry name" value="HTH_RPIR"/>
    <property type="match status" value="1"/>
</dbReference>
<dbReference type="SUPFAM" id="SSF53697">
    <property type="entry name" value="SIS domain"/>
    <property type="match status" value="1"/>
</dbReference>
<dbReference type="PANTHER" id="PTHR30514:SF21">
    <property type="entry name" value="RPIR-FAMILY TRANSCRIPTIONAL REGULATOR"/>
    <property type="match status" value="1"/>
</dbReference>
<dbReference type="Proteomes" id="UP000033558">
    <property type="component" value="Unassembled WGS sequence"/>
</dbReference>
<dbReference type="PROSITE" id="PS51464">
    <property type="entry name" value="SIS"/>
    <property type="match status" value="1"/>
</dbReference>
<dbReference type="InterPro" id="IPR036388">
    <property type="entry name" value="WH-like_DNA-bd_sf"/>
</dbReference>
<dbReference type="AlphaFoldDB" id="A0A0F4LQ70"/>
<dbReference type="STRING" id="1218492.JG30_15950"/>
<accession>A0A0F4LQ70</accession>
<evidence type="ECO:0000256" key="1">
    <source>
        <dbReference type="ARBA" id="ARBA00023015"/>
    </source>
</evidence>
<protein>
    <submittedName>
        <fullName evidence="6">Transcriptional regulator, RpiR family</fullName>
    </submittedName>
</protein>
<dbReference type="GO" id="GO:0003677">
    <property type="term" value="F:DNA binding"/>
    <property type="evidence" value="ECO:0007669"/>
    <property type="project" value="UniProtKB-KW"/>
</dbReference>
<dbReference type="GO" id="GO:0003700">
    <property type="term" value="F:DNA-binding transcription factor activity"/>
    <property type="evidence" value="ECO:0007669"/>
    <property type="project" value="InterPro"/>
</dbReference>
<keyword evidence="7" id="KW-1185">Reference proteome</keyword>
<dbReference type="PANTHER" id="PTHR30514">
    <property type="entry name" value="GLUCOKINASE"/>
    <property type="match status" value="1"/>
</dbReference>
<dbReference type="InterPro" id="IPR000281">
    <property type="entry name" value="HTH_RpiR"/>
</dbReference>
<reference evidence="6 7" key="1">
    <citation type="submission" date="2015-01" db="EMBL/GenBank/DDBJ databases">
        <title>Comparative genomics of the lactic acid bacteria isolated from the honey bee gut.</title>
        <authorList>
            <person name="Ellegaard K.M."/>
            <person name="Tamarit D."/>
            <person name="Javelind E."/>
            <person name="Olofsson T."/>
            <person name="Andersson S.G."/>
            <person name="Vasquez A."/>
        </authorList>
    </citation>
    <scope>NUCLEOTIDE SEQUENCE [LARGE SCALE GENOMIC DNA]</scope>
    <source>
        <strain evidence="6 7">Bin4</strain>
    </source>
</reference>
<dbReference type="Pfam" id="PF01418">
    <property type="entry name" value="HTH_6"/>
    <property type="match status" value="1"/>
</dbReference>
<organism evidence="6 7">
    <name type="scientific">Bombilactobacillus mellifer</name>
    <dbReference type="NCBI Taxonomy" id="1218492"/>
    <lineage>
        <taxon>Bacteria</taxon>
        <taxon>Bacillati</taxon>
        <taxon>Bacillota</taxon>
        <taxon>Bacilli</taxon>
        <taxon>Lactobacillales</taxon>
        <taxon>Lactobacillaceae</taxon>
        <taxon>Bombilactobacillus</taxon>
    </lineage>
</organism>
<keyword evidence="3" id="KW-0804">Transcription</keyword>
<dbReference type="HOGENOM" id="CLU_055769_4_2_9"/>
<evidence type="ECO:0000256" key="2">
    <source>
        <dbReference type="ARBA" id="ARBA00023125"/>
    </source>
</evidence>
<sequence length="258" mass="29343">MLSKINHANKLSPSEQYLWDYLAQNRQTAMQWSITELSEHANVSTATIVRTLKKKGFTGYTDFRHGRLKTAAHNIPYSVLENADEQIQNVVMQNEEELKNTLKNLQVSVIEDTIQLLTNAPLIYLFARGLSETIAEEMELKLQLLNKQVAYFHDPNIIKQIAAKVKPHSAAVFITLNGQTPELVAAARTLSKMDIPQIVLTANPQAPILKYTDELFLGYQSFNNLFDEYEVHSRLSLQIMSRILLDSYVVRTQTNNHG</sequence>
<dbReference type="CDD" id="cd05013">
    <property type="entry name" value="SIS_RpiR"/>
    <property type="match status" value="1"/>
</dbReference>
<evidence type="ECO:0000313" key="6">
    <source>
        <dbReference type="EMBL" id="KJY60468.1"/>
    </source>
</evidence>
<dbReference type="InterPro" id="IPR047640">
    <property type="entry name" value="RpiR-like"/>
</dbReference>
<dbReference type="EMBL" id="JXJQ01000011">
    <property type="protein sequence ID" value="KJY60468.1"/>
    <property type="molecule type" value="Genomic_DNA"/>
</dbReference>
<dbReference type="InterPro" id="IPR035472">
    <property type="entry name" value="RpiR-like_SIS"/>
</dbReference>
<dbReference type="InterPro" id="IPR001347">
    <property type="entry name" value="SIS_dom"/>
</dbReference>
<keyword evidence="1" id="KW-0805">Transcription regulation</keyword>
<evidence type="ECO:0000259" key="4">
    <source>
        <dbReference type="PROSITE" id="PS51071"/>
    </source>
</evidence>
<dbReference type="InterPro" id="IPR046348">
    <property type="entry name" value="SIS_dom_sf"/>
</dbReference>
<comment type="caution">
    <text evidence="6">The sequence shown here is derived from an EMBL/GenBank/DDBJ whole genome shotgun (WGS) entry which is preliminary data.</text>
</comment>
<dbReference type="Gene3D" id="3.40.50.10490">
    <property type="entry name" value="Glucose-6-phosphate isomerase like protein, domain 1"/>
    <property type="match status" value="1"/>
</dbReference>
<dbReference type="Pfam" id="PF01380">
    <property type="entry name" value="SIS"/>
    <property type="match status" value="1"/>
</dbReference>
<feature type="domain" description="HTH rpiR-type" evidence="4">
    <location>
        <begin position="1"/>
        <end position="74"/>
    </location>
</feature>
<dbReference type="SUPFAM" id="SSF46689">
    <property type="entry name" value="Homeodomain-like"/>
    <property type="match status" value="1"/>
</dbReference>
<keyword evidence="2" id="KW-0238">DNA-binding</keyword>
<feature type="domain" description="SIS" evidence="5">
    <location>
        <begin position="113"/>
        <end position="255"/>
    </location>
</feature>
<dbReference type="PATRIC" id="fig|1218492.5.peg.1652"/>
<proteinExistence type="predicted"/>
<dbReference type="Gene3D" id="1.10.10.10">
    <property type="entry name" value="Winged helix-like DNA-binding domain superfamily/Winged helix DNA-binding domain"/>
    <property type="match status" value="1"/>
</dbReference>
<name>A0A0F4LQ70_9LACO</name>
<dbReference type="GO" id="GO:0097367">
    <property type="term" value="F:carbohydrate derivative binding"/>
    <property type="evidence" value="ECO:0007669"/>
    <property type="project" value="InterPro"/>
</dbReference>
<gene>
    <name evidence="6" type="primary">rpl</name>
    <name evidence="6" type="ORF">JG30_15950</name>
</gene>
<evidence type="ECO:0000313" key="7">
    <source>
        <dbReference type="Proteomes" id="UP000033558"/>
    </source>
</evidence>
<evidence type="ECO:0000256" key="3">
    <source>
        <dbReference type="ARBA" id="ARBA00023163"/>
    </source>
</evidence>
<dbReference type="RefSeq" id="WP_046318004.1">
    <property type="nucleotide sequence ID" value="NZ_JAMBJK010000009.1"/>
</dbReference>